<dbReference type="RefSeq" id="XP_030767321.1">
    <property type="nucleotide sequence ID" value="XM_030911461.1"/>
</dbReference>
<dbReference type="PROSITE" id="PS01360">
    <property type="entry name" value="ZF_MYND_1"/>
    <property type="match status" value="1"/>
</dbReference>
<dbReference type="Pfam" id="PF01753">
    <property type="entry name" value="zf-MYND"/>
    <property type="match status" value="1"/>
</dbReference>
<proteinExistence type="predicted"/>
<dbReference type="PROSITE" id="PS50865">
    <property type="entry name" value="ZF_MYND_2"/>
    <property type="match status" value="1"/>
</dbReference>
<dbReference type="KEGG" id="soy:115891064"/>
<evidence type="ECO:0000256" key="2">
    <source>
        <dbReference type="ARBA" id="ARBA00022771"/>
    </source>
</evidence>
<accession>A0A6J2YVV9</accession>
<gene>
    <name evidence="7" type="primary">LOC115891064</name>
</gene>
<keyword evidence="2 4" id="KW-0863">Zinc-finger</keyword>
<feature type="domain" description="MYND-type" evidence="5">
    <location>
        <begin position="17"/>
        <end position="55"/>
    </location>
</feature>
<dbReference type="Proteomes" id="UP000504635">
    <property type="component" value="Unplaced"/>
</dbReference>
<dbReference type="SUPFAM" id="SSF144232">
    <property type="entry name" value="HIT/MYND zinc finger-like"/>
    <property type="match status" value="1"/>
</dbReference>
<reference evidence="7" key="1">
    <citation type="submission" date="2025-08" db="UniProtKB">
        <authorList>
            <consortium name="RefSeq"/>
        </authorList>
    </citation>
    <scope>IDENTIFICATION</scope>
    <source>
        <tissue evidence="7">Gonads</tissue>
    </source>
</reference>
<dbReference type="AlphaFoldDB" id="A0A6J2YVV9"/>
<name>A0A6J2YVV9_SITOR</name>
<dbReference type="OrthoDB" id="5282002at2759"/>
<evidence type="ECO:0000256" key="4">
    <source>
        <dbReference type="PROSITE-ProRule" id="PRU00134"/>
    </source>
</evidence>
<evidence type="ECO:0000313" key="6">
    <source>
        <dbReference type="Proteomes" id="UP000504635"/>
    </source>
</evidence>
<protein>
    <submittedName>
        <fullName evidence="7">Uncharacterized protein LOC115891064</fullName>
    </submittedName>
</protein>
<dbReference type="GO" id="GO:0008270">
    <property type="term" value="F:zinc ion binding"/>
    <property type="evidence" value="ECO:0007669"/>
    <property type="project" value="UniProtKB-KW"/>
</dbReference>
<evidence type="ECO:0000313" key="7">
    <source>
        <dbReference type="RefSeq" id="XP_030767321.1"/>
    </source>
</evidence>
<dbReference type="Gene3D" id="6.10.140.2220">
    <property type="match status" value="1"/>
</dbReference>
<keyword evidence="1" id="KW-0479">Metal-binding</keyword>
<dbReference type="InParanoid" id="A0A6J2YVV9"/>
<evidence type="ECO:0000256" key="1">
    <source>
        <dbReference type="ARBA" id="ARBA00022723"/>
    </source>
</evidence>
<dbReference type="InterPro" id="IPR002893">
    <property type="entry name" value="Znf_MYND"/>
</dbReference>
<evidence type="ECO:0000256" key="3">
    <source>
        <dbReference type="ARBA" id="ARBA00022833"/>
    </source>
</evidence>
<keyword evidence="3" id="KW-0862">Zinc</keyword>
<evidence type="ECO:0000259" key="5">
    <source>
        <dbReference type="PROSITE" id="PS50865"/>
    </source>
</evidence>
<organism evidence="6 7">
    <name type="scientific">Sitophilus oryzae</name>
    <name type="common">Rice weevil</name>
    <name type="synonym">Curculio oryzae</name>
    <dbReference type="NCBI Taxonomy" id="7048"/>
    <lineage>
        <taxon>Eukaryota</taxon>
        <taxon>Metazoa</taxon>
        <taxon>Ecdysozoa</taxon>
        <taxon>Arthropoda</taxon>
        <taxon>Hexapoda</taxon>
        <taxon>Insecta</taxon>
        <taxon>Pterygota</taxon>
        <taxon>Neoptera</taxon>
        <taxon>Endopterygota</taxon>
        <taxon>Coleoptera</taxon>
        <taxon>Polyphaga</taxon>
        <taxon>Cucujiformia</taxon>
        <taxon>Curculionidae</taxon>
        <taxon>Dryophthorinae</taxon>
        <taxon>Sitophilus</taxon>
    </lineage>
</organism>
<keyword evidence="6" id="KW-1185">Reference proteome</keyword>
<dbReference type="GeneID" id="115891064"/>
<sequence>MEDLRDDQKNFFRSGVCHYCKKICLPITRCKSCKILAYCCKDHQVKDWKSHKRLCQVIANEEPLPMVLGGFESKLNSWPLLASFKFAGPLPVRGLRFFEFLICFCR</sequence>